<protein>
    <submittedName>
        <fullName evidence="1">Uncharacterized protein</fullName>
    </submittedName>
</protein>
<organism evidence="1 2">
    <name type="scientific">Nocardia vulneris</name>
    <dbReference type="NCBI Taxonomy" id="1141657"/>
    <lineage>
        <taxon>Bacteria</taxon>
        <taxon>Bacillati</taxon>
        <taxon>Actinomycetota</taxon>
        <taxon>Actinomycetes</taxon>
        <taxon>Mycobacteriales</taxon>
        <taxon>Nocardiaceae</taxon>
        <taxon>Nocardia</taxon>
    </lineage>
</organism>
<reference evidence="1 2" key="1">
    <citation type="journal article" date="2014" name="Int. J. Syst. Evol. Microbiol.">
        <title>Nocardia vulneris sp. nov., isolated from wounds of human patients in North America.</title>
        <authorList>
            <person name="Lasker B.A."/>
            <person name="Bell M."/>
            <person name="Klenk H.P."/>
            <person name="Sproer C."/>
            <person name="Schumann C."/>
            <person name="Schumann P."/>
            <person name="Brown J.M."/>
        </authorList>
    </citation>
    <scope>NUCLEOTIDE SEQUENCE [LARGE SCALE GENOMIC DNA]</scope>
    <source>
        <strain evidence="1 2">W9851</strain>
    </source>
</reference>
<comment type="caution">
    <text evidence="1">The sequence shown here is derived from an EMBL/GenBank/DDBJ whole genome shotgun (WGS) entry which is preliminary data.</text>
</comment>
<dbReference type="Proteomes" id="UP000031364">
    <property type="component" value="Unassembled WGS sequence"/>
</dbReference>
<accession>A0ABR4ZCF1</accession>
<evidence type="ECO:0000313" key="2">
    <source>
        <dbReference type="Proteomes" id="UP000031364"/>
    </source>
</evidence>
<sequence>MGCVLEGEHGGILGLREFINGHEEAIVADLLDRGLHLYDLGDRLSWFEFKCWLKHLHDPSAVVRVRRERMAADSIPEDLRAIGSDPLPIDEMDAWLGWDQ</sequence>
<name>A0ABR4ZCF1_9NOCA</name>
<gene>
    <name evidence="1" type="ORF">FG87_21735</name>
</gene>
<dbReference type="EMBL" id="JNFP01000026">
    <property type="protein sequence ID" value="KIA63000.1"/>
    <property type="molecule type" value="Genomic_DNA"/>
</dbReference>
<proteinExistence type="predicted"/>
<keyword evidence="2" id="KW-1185">Reference proteome</keyword>
<evidence type="ECO:0000313" key="1">
    <source>
        <dbReference type="EMBL" id="KIA63000.1"/>
    </source>
</evidence>